<dbReference type="EMBL" id="CP036261">
    <property type="protein sequence ID" value="QDS86748.1"/>
    <property type="molecule type" value="Genomic_DNA"/>
</dbReference>
<evidence type="ECO:0000313" key="1">
    <source>
        <dbReference type="EMBL" id="QDS86748.1"/>
    </source>
</evidence>
<dbReference type="AlphaFoldDB" id="A0A517LVV1"/>
<dbReference type="KEGG" id="ruv:EC9_09220"/>
<organism evidence="1 2">
    <name type="scientific">Rosistilla ulvae</name>
    <dbReference type="NCBI Taxonomy" id="1930277"/>
    <lineage>
        <taxon>Bacteria</taxon>
        <taxon>Pseudomonadati</taxon>
        <taxon>Planctomycetota</taxon>
        <taxon>Planctomycetia</taxon>
        <taxon>Pirellulales</taxon>
        <taxon>Pirellulaceae</taxon>
        <taxon>Rosistilla</taxon>
    </lineage>
</organism>
<name>A0A517LVV1_9BACT</name>
<sequence length="134" mass="14448">MPKFRKVPACLADVVHQVISDLDLEERFRVEVDIPDDIPMPAPARPLAEIVSALAEQATASMEAGGEVAFIGWESPEACELEIADTRCGVLERPCNLPAAMQMTGAELSWQNCPQGGAAVTVRFAKQQISRQAA</sequence>
<dbReference type="OrthoDB" id="291561at2"/>
<evidence type="ECO:0000313" key="2">
    <source>
        <dbReference type="Proteomes" id="UP000319557"/>
    </source>
</evidence>
<protein>
    <submittedName>
        <fullName evidence="1">Uncharacterized protein</fullName>
    </submittedName>
</protein>
<accession>A0A517LVV1</accession>
<reference evidence="1 2" key="1">
    <citation type="submission" date="2019-02" db="EMBL/GenBank/DDBJ databases">
        <title>Deep-cultivation of Planctomycetes and their phenomic and genomic characterization uncovers novel biology.</title>
        <authorList>
            <person name="Wiegand S."/>
            <person name="Jogler M."/>
            <person name="Boedeker C."/>
            <person name="Pinto D."/>
            <person name="Vollmers J."/>
            <person name="Rivas-Marin E."/>
            <person name="Kohn T."/>
            <person name="Peeters S.H."/>
            <person name="Heuer A."/>
            <person name="Rast P."/>
            <person name="Oberbeckmann S."/>
            <person name="Bunk B."/>
            <person name="Jeske O."/>
            <person name="Meyerdierks A."/>
            <person name="Storesund J.E."/>
            <person name="Kallscheuer N."/>
            <person name="Luecker S."/>
            <person name="Lage O.M."/>
            <person name="Pohl T."/>
            <person name="Merkel B.J."/>
            <person name="Hornburger P."/>
            <person name="Mueller R.-W."/>
            <person name="Bruemmer F."/>
            <person name="Labrenz M."/>
            <person name="Spormann A.M."/>
            <person name="Op den Camp H."/>
            <person name="Overmann J."/>
            <person name="Amann R."/>
            <person name="Jetten M.S.M."/>
            <person name="Mascher T."/>
            <person name="Medema M.H."/>
            <person name="Devos D.P."/>
            <person name="Kaster A.-K."/>
            <person name="Ovreas L."/>
            <person name="Rohde M."/>
            <person name="Galperin M.Y."/>
            <person name="Jogler C."/>
        </authorList>
    </citation>
    <scope>NUCLEOTIDE SEQUENCE [LARGE SCALE GENOMIC DNA]</scope>
    <source>
        <strain evidence="1 2">EC9</strain>
    </source>
</reference>
<keyword evidence="2" id="KW-1185">Reference proteome</keyword>
<proteinExistence type="predicted"/>
<gene>
    <name evidence="1" type="ORF">EC9_09220</name>
</gene>
<dbReference type="Proteomes" id="UP000319557">
    <property type="component" value="Chromosome"/>
</dbReference>
<dbReference type="RefSeq" id="WP_145342673.1">
    <property type="nucleotide sequence ID" value="NZ_CP036261.1"/>
</dbReference>